<dbReference type="Proteomes" id="UP000188929">
    <property type="component" value="Unassembled WGS sequence"/>
</dbReference>
<dbReference type="SUPFAM" id="SSF51679">
    <property type="entry name" value="Bacterial luciferase-like"/>
    <property type="match status" value="1"/>
</dbReference>
<dbReference type="GO" id="GO:0016705">
    <property type="term" value="F:oxidoreductase activity, acting on paired donors, with incorporation or reduction of molecular oxygen"/>
    <property type="evidence" value="ECO:0007669"/>
    <property type="project" value="InterPro"/>
</dbReference>
<proteinExistence type="predicted"/>
<dbReference type="InterPro" id="IPR011251">
    <property type="entry name" value="Luciferase-like_dom"/>
</dbReference>
<evidence type="ECO:0000313" key="3">
    <source>
        <dbReference type="Proteomes" id="UP000188929"/>
    </source>
</evidence>
<reference evidence="3" key="1">
    <citation type="submission" date="2016-10" db="EMBL/GenBank/DDBJ databases">
        <title>Frankia sp. NRRL B-16386 Genome sequencing.</title>
        <authorList>
            <person name="Ghodhbane-Gtari F."/>
            <person name="Swanson E."/>
            <person name="Gueddou A."/>
            <person name="Hezbri K."/>
            <person name="Ktari K."/>
            <person name="Nouioui I."/>
            <person name="Morris K."/>
            <person name="Simpson S."/>
            <person name="Abebe-Akele F."/>
            <person name="Thomas K."/>
            <person name="Gtari M."/>
            <person name="Tisa L.S."/>
        </authorList>
    </citation>
    <scope>NUCLEOTIDE SEQUENCE [LARGE SCALE GENOMIC DNA]</scope>
    <source>
        <strain evidence="3">NRRL B-16386</strain>
    </source>
</reference>
<dbReference type="AlphaFoldDB" id="A0A1V2I0Q7"/>
<dbReference type="Gene3D" id="3.20.20.30">
    <property type="entry name" value="Luciferase-like domain"/>
    <property type="match status" value="1"/>
</dbReference>
<dbReference type="STRING" id="1834516.BL253_34575"/>
<feature type="domain" description="Luciferase-like" evidence="1">
    <location>
        <begin position="8"/>
        <end position="232"/>
    </location>
</feature>
<dbReference type="InterPro" id="IPR036661">
    <property type="entry name" value="Luciferase-like_sf"/>
</dbReference>
<dbReference type="Pfam" id="PF00296">
    <property type="entry name" value="Bac_luciferase"/>
    <property type="match status" value="1"/>
</dbReference>
<dbReference type="EMBL" id="MOMC01000097">
    <property type="protein sequence ID" value="ONH22836.1"/>
    <property type="molecule type" value="Genomic_DNA"/>
</dbReference>
<gene>
    <name evidence="2" type="ORF">BL253_34575</name>
</gene>
<dbReference type="InterPro" id="IPR050564">
    <property type="entry name" value="F420-G6PD/mer"/>
</dbReference>
<organism evidence="2 3">
    <name type="scientific">Pseudofrankia asymbiotica</name>
    <dbReference type="NCBI Taxonomy" id="1834516"/>
    <lineage>
        <taxon>Bacteria</taxon>
        <taxon>Bacillati</taxon>
        <taxon>Actinomycetota</taxon>
        <taxon>Actinomycetes</taxon>
        <taxon>Frankiales</taxon>
        <taxon>Frankiaceae</taxon>
        <taxon>Pseudofrankia</taxon>
    </lineage>
</organism>
<dbReference type="RefSeq" id="WP_076822066.1">
    <property type="nucleotide sequence ID" value="NZ_MOMC01000097.1"/>
</dbReference>
<dbReference type="OrthoDB" id="3206024at2"/>
<keyword evidence="3" id="KW-1185">Reference proteome</keyword>
<sequence length="288" mass="31493">MRFWQAMTMEPLDERAALCQAAEAAGYTGVTFGEHLVTPAYVKSRYPYAPHGRVPWDPEALFPDPWQVISALSAVTTTLQFMTAIFVLPLRDVFTAAKAVSTAAVLSHNRITFGVGVGWMREEFRLTGQSFEERGARADEMIEIIQGLLRGGMFEYHGRFHDFEPVQISPVPTNPVPIIVGGETPAALRRAARADGWITSPRTPADVAPMISQFEAERTRIGAGDKPSRIVALLKGDIAIDRCQRLADAGVTDVVFPSLVTHPTIDPTSTGRISLIHGRAARVIARMA</sequence>
<protein>
    <recommendedName>
        <fullName evidence="1">Luciferase-like domain-containing protein</fullName>
    </recommendedName>
</protein>
<dbReference type="InterPro" id="IPR019921">
    <property type="entry name" value="Lucif-like_OxRdtase_Rv2161c"/>
</dbReference>
<dbReference type="NCBIfam" id="TIGR03619">
    <property type="entry name" value="F420_Rv2161c"/>
    <property type="match status" value="1"/>
</dbReference>
<comment type="caution">
    <text evidence="2">The sequence shown here is derived from an EMBL/GenBank/DDBJ whole genome shotgun (WGS) entry which is preliminary data.</text>
</comment>
<accession>A0A1V2I0Q7</accession>
<dbReference type="PANTHER" id="PTHR43244:SF2">
    <property type="entry name" value="CONSERVED HYPOTHETICAL ALANINE AND PROLINE-RICH PROTEIN"/>
    <property type="match status" value="1"/>
</dbReference>
<evidence type="ECO:0000259" key="1">
    <source>
        <dbReference type="Pfam" id="PF00296"/>
    </source>
</evidence>
<evidence type="ECO:0000313" key="2">
    <source>
        <dbReference type="EMBL" id="ONH22836.1"/>
    </source>
</evidence>
<dbReference type="PANTHER" id="PTHR43244">
    <property type="match status" value="1"/>
</dbReference>
<name>A0A1V2I0Q7_9ACTN</name>